<organism evidence="1 2">
    <name type="scientific">Dentiscutata erythropus</name>
    <dbReference type="NCBI Taxonomy" id="1348616"/>
    <lineage>
        <taxon>Eukaryota</taxon>
        <taxon>Fungi</taxon>
        <taxon>Fungi incertae sedis</taxon>
        <taxon>Mucoromycota</taxon>
        <taxon>Glomeromycotina</taxon>
        <taxon>Glomeromycetes</taxon>
        <taxon>Diversisporales</taxon>
        <taxon>Gigasporaceae</taxon>
        <taxon>Dentiscutata</taxon>
    </lineage>
</organism>
<keyword evidence="2" id="KW-1185">Reference proteome</keyword>
<dbReference type="Proteomes" id="UP000789405">
    <property type="component" value="Unassembled WGS sequence"/>
</dbReference>
<accession>A0A9N9J2P6</accession>
<evidence type="ECO:0000313" key="2">
    <source>
        <dbReference type="Proteomes" id="UP000789405"/>
    </source>
</evidence>
<proteinExistence type="predicted"/>
<evidence type="ECO:0000313" key="1">
    <source>
        <dbReference type="EMBL" id="CAG8756845.1"/>
    </source>
</evidence>
<reference evidence="1" key="1">
    <citation type="submission" date="2021-06" db="EMBL/GenBank/DDBJ databases">
        <authorList>
            <person name="Kallberg Y."/>
            <person name="Tangrot J."/>
            <person name="Rosling A."/>
        </authorList>
    </citation>
    <scope>NUCLEOTIDE SEQUENCE</scope>
    <source>
        <strain evidence="1">MA453B</strain>
    </source>
</reference>
<protein>
    <submittedName>
        <fullName evidence="1">11352_t:CDS:1</fullName>
    </submittedName>
</protein>
<comment type="caution">
    <text evidence="1">The sequence shown here is derived from an EMBL/GenBank/DDBJ whole genome shotgun (WGS) entry which is preliminary data.</text>
</comment>
<dbReference type="AlphaFoldDB" id="A0A9N9J2P6"/>
<sequence>MLKRNVENASRMNCAKCYKKRSGVELTNIEGKVADGEYMPNISVVNADNMEKEFYLEVCSQHTRDKSAE</sequence>
<feature type="non-terminal residue" evidence="1">
    <location>
        <position position="69"/>
    </location>
</feature>
<gene>
    <name evidence="1" type="ORF">DERYTH_LOCUS17421</name>
</gene>
<dbReference type="EMBL" id="CAJVPY010016409">
    <property type="protein sequence ID" value="CAG8756845.1"/>
    <property type="molecule type" value="Genomic_DNA"/>
</dbReference>
<name>A0A9N9J2P6_9GLOM</name>